<evidence type="ECO:0000259" key="2">
    <source>
        <dbReference type="Pfam" id="PF07814"/>
    </source>
</evidence>
<feature type="compositionally biased region" description="Basic and acidic residues" evidence="1">
    <location>
        <begin position="327"/>
        <end position="337"/>
    </location>
</feature>
<dbReference type="EMBL" id="WVTA01000014">
    <property type="protein sequence ID" value="KAK3202345.1"/>
    <property type="molecule type" value="Genomic_DNA"/>
</dbReference>
<evidence type="ECO:0000313" key="3">
    <source>
        <dbReference type="EMBL" id="KAK3202345.1"/>
    </source>
</evidence>
<feature type="region of interest" description="Disordered" evidence="1">
    <location>
        <begin position="227"/>
        <end position="364"/>
    </location>
</feature>
<feature type="region of interest" description="Disordered" evidence="1">
    <location>
        <begin position="1"/>
        <end position="194"/>
    </location>
</feature>
<dbReference type="InterPro" id="IPR011989">
    <property type="entry name" value="ARM-like"/>
</dbReference>
<gene>
    <name evidence="3" type="ORF">GRF29_161g884219</name>
</gene>
<dbReference type="Gene3D" id="1.25.10.10">
    <property type="entry name" value="Leucine-rich Repeat Variant"/>
    <property type="match status" value="1"/>
</dbReference>
<dbReference type="AlphaFoldDB" id="A0AAN6LU93"/>
<feature type="domain" description="Wings apart-like protein C-terminal" evidence="2">
    <location>
        <begin position="639"/>
        <end position="976"/>
    </location>
</feature>
<name>A0AAN6LU93_9PLEO</name>
<dbReference type="InterPro" id="IPR016024">
    <property type="entry name" value="ARM-type_fold"/>
</dbReference>
<dbReference type="Proteomes" id="UP001280581">
    <property type="component" value="Unassembled WGS sequence"/>
</dbReference>
<dbReference type="InterPro" id="IPR022771">
    <property type="entry name" value="WAPL_C"/>
</dbReference>
<evidence type="ECO:0000256" key="1">
    <source>
        <dbReference type="SAM" id="MobiDB-lite"/>
    </source>
</evidence>
<evidence type="ECO:0000313" key="4">
    <source>
        <dbReference type="Proteomes" id="UP001280581"/>
    </source>
</evidence>
<feature type="region of interest" description="Disordered" evidence="1">
    <location>
        <begin position="412"/>
        <end position="558"/>
    </location>
</feature>
<accession>A0AAN6LU93</accession>
<feature type="compositionally biased region" description="Polar residues" evidence="1">
    <location>
        <begin position="473"/>
        <end position="503"/>
    </location>
</feature>
<dbReference type="SUPFAM" id="SSF48371">
    <property type="entry name" value="ARM repeat"/>
    <property type="match status" value="1"/>
</dbReference>
<reference evidence="3 4" key="1">
    <citation type="submission" date="2021-02" db="EMBL/GenBank/DDBJ databases">
        <title>Genome assembly of Pseudopithomyces chartarum.</title>
        <authorList>
            <person name="Jauregui R."/>
            <person name="Singh J."/>
            <person name="Voisey C."/>
        </authorList>
    </citation>
    <scope>NUCLEOTIDE SEQUENCE [LARGE SCALE GENOMIC DNA]</scope>
    <source>
        <strain evidence="3 4">AGR01</strain>
    </source>
</reference>
<organism evidence="3 4">
    <name type="scientific">Pseudopithomyces chartarum</name>
    <dbReference type="NCBI Taxonomy" id="1892770"/>
    <lineage>
        <taxon>Eukaryota</taxon>
        <taxon>Fungi</taxon>
        <taxon>Dikarya</taxon>
        <taxon>Ascomycota</taxon>
        <taxon>Pezizomycotina</taxon>
        <taxon>Dothideomycetes</taxon>
        <taxon>Pleosporomycetidae</taxon>
        <taxon>Pleosporales</taxon>
        <taxon>Massarineae</taxon>
        <taxon>Didymosphaeriaceae</taxon>
        <taxon>Pseudopithomyces</taxon>
    </lineage>
</organism>
<sequence>MAMSMSSVFTGAERRKKVVTYGRAPRLSNAQLFAEDVPSSPERPRKHPGGLSRTSQEPGAASGSRDIFHALSGSPEPGDVFDVPSDPDPDRDHDPTPRAAPIRKALPKPKSIPKPTSEFDTWDVPSSGDEQPMASSIKGQTAQPTRKTNASRPKLHTHKAKTQDNQQTAITPPTRPFASAVSTSWSRSKTPVPAHASLEAQAKVAKKSVVDTKVLPRPASSLPQVIVQQKRAKPTPLSLAKEAVPMRSSEPDAKFAVFDVPPHEDSPAVLPARSRKPLGARSKAPSKPSTSRLPPSPEHSAESDTSNASHKRKRRGSTSSSLALKPDTARMKREASVPHRSKKHQKTEDGISPGHTVSASRQPTVVAVAQDPFVSKLKRTRTRTIPVVSRPSIQKAQSTPGKLHSMLTMRSAAMPSPTQEITEATIPEDETMYDIPEETTPLARGVKPETPGSVTPRQRDLFNDLLDDDSDSITPMPTISKLQLTSATPGPLLTRSSSDITHSAHNRSGKLIDMLKGAVPSLEEESDSDEESEEESEEDATRRITKPAPLKAKTAQTVSQETADAISFDQDTQTSSQMSLPAVLRRDTSRTYANTRSYLEESNLEDGLLNWNEDIEVDMGDRQGSVTGSEDDSQQVTGLPELRRKGQLYKFQVETLAMIEDISGNDSNSISAQRSAMMEFASQMANDSFVNQLLESAMTSSLLRVAFATEDTIFDFAAAAAMVFMLRTKPSYAVVEQIHQSDIMSTVTRLFSSPLTSFDIHRIAKDRRTNMAASARETVAEFRMLILKTLDWPAEDVPKLSPQLLATKVLEMLVLGLRASGNTDPIVGESIVDKILNVVSGPSQRLRLGKATAEDDLVLEIGLSTLESLSISKEDQVSWSDGTLRKLVIMISALFETTSPSPLRLAIRLCMNVSNGRPKACQIFADENFVNHLTRFIVACFQLSGSDSGQHPRVGMRDDLILGLGAMMNLAEFSDSARLSIVQGDNGLIDELVKIFLEGSERAEQADSMEESQYLVPIGYLTMLLGNLCLNERVRRSVACLLPGNDINLLVQKVKEFVQYNQRLDQAEFEGAEGQQTLQNFTLRLMLVVERLERAVQ</sequence>
<protein>
    <recommendedName>
        <fullName evidence="2">Wings apart-like protein C-terminal domain-containing protein</fullName>
    </recommendedName>
</protein>
<keyword evidence="4" id="KW-1185">Reference proteome</keyword>
<comment type="caution">
    <text evidence="3">The sequence shown here is derived from an EMBL/GenBank/DDBJ whole genome shotgun (WGS) entry which is preliminary data.</text>
</comment>
<dbReference type="Pfam" id="PF07814">
    <property type="entry name" value="WAPL"/>
    <property type="match status" value="1"/>
</dbReference>
<feature type="compositionally biased region" description="Polar residues" evidence="1">
    <location>
        <begin position="180"/>
        <end position="189"/>
    </location>
</feature>
<proteinExistence type="predicted"/>
<feature type="compositionally biased region" description="Acidic residues" evidence="1">
    <location>
        <begin position="426"/>
        <end position="437"/>
    </location>
</feature>
<feature type="compositionally biased region" description="Polar residues" evidence="1">
    <location>
        <begin position="133"/>
        <end position="151"/>
    </location>
</feature>
<feature type="compositionally biased region" description="Acidic residues" evidence="1">
    <location>
        <begin position="522"/>
        <end position="538"/>
    </location>
</feature>